<dbReference type="InterPro" id="IPR001207">
    <property type="entry name" value="Transposase_mutator"/>
</dbReference>
<dbReference type="AlphaFoldDB" id="A0A173V1C5"/>
<sequence length="414" mass="47709">MANRKKEVYKPKPMTEGKRNLIQGLLQEYDIQSAEDIQDALKDLLSGTIQDMLETEMDDHLGYDRYERSGEPNYRNGMKSKTVRSKYGEFQVDVPQDRQSSFEPQILPKRQKDISSIDDKIISMYAKGMTTRQISETIEDIYGFEVSEGMVSDITDKLLPRIEEWQNRPLSPVYPIVFIDAVHFSVRDDGVIRKLAAYVVLGMNEDGMKEVLSIVVGENESSKYWLSVLNSLKNRGVQDILILCSDGLTGIKDAISTAFPKTEQQRCIVHMVRNTLKYVANKDMKAFAKDLKTIYTAADEETARKQLESVTEKWSAQYPSAMNRWHENWDAISPIFKFSKEVRTAFYTTNAIESLNSCYRRLNKQRSVFPSSQALMKALYLGTFEIAKKWTMPIRNWGKVRGELEIMYPDRMLI</sequence>
<dbReference type="PANTHER" id="PTHR33217">
    <property type="entry name" value="TRANSPOSASE FOR INSERTION SEQUENCE ELEMENT IS1081"/>
    <property type="match status" value="1"/>
</dbReference>
<gene>
    <name evidence="7" type="ORF">ERS852420_03483</name>
</gene>
<evidence type="ECO:0000256" key="3">
    <source>
        <dbReference type="ARBA" id="ARBA00022578"/>
    </source>
</evidence>
<evidence type="ECO:0000256" key="1">
    <source>
        <dbReference type="ARBA" id="ARBA00002190"/>
    </source>
</evidence>
<accession>A0A173V1C5</accession>
<dbReference type="GO" id="GO:0003677">
    <property type="term" value="F:DNA binding"/>
    <property type="evidence" value="ECO:0007669"/>
    <property type="project" value="UniProtKB-UniRule"/>
</dbReference>
<name>A0A173V1C5_9FIRM</name>
<evidence type="ECO:0000256" key="4">
    <source>
        <dbReference type="ARBA" id="ARBA00023125"/>
    </source>
</evidence>
<protein>
    <recommendedName>
        <fullName evidence="6">Mutator family transposase</fullName>
    </recommendedName>
</protein>
<keyword evidence="5 6" id="KW-0233">DNA recombination</keyword>
<dbReference type="Pfam" id="PF00872">
    <property type="entry name" value="Transposase_mut"/>
    <property type="match status" value="1"/>
</dbReference>
<evidence type="ECO:0000256" key="6">
    <source>
        <dbReference type="RuleBase" id="RU365089"/>
    </source>
</evidence>
<evidence type="ECO:0000256" key="5">
    <source>
        <dbReference type="ARBA" id="ARBA00023172"/>
    </source>
</evidence>
<proteinExistence type="inferred from homology"/>
<reference evidence="7 8" key="1">
    <citation type="submission" date="2015-09" db="EMBL/GenBank/DDBJ databases">
        <authorList>
            <consortium name="Pathogen Informatics"/>
        </authorList>
    </citation>
    <scope>NUCLEOTIDE SEQUENCE [LARGE SCALE GENOMIC DNA]</scope>
    <source>
        <strain evidence="7 8">2789STDY5608863</strain>
    </source>
</reference>
<evidence type="ECO:0000256" key="2">
    <source>
        <dbReference type="ARBA" id="ARBA00010961"/>
    </source>
</evidence>
<keyword evidence="4 6" id="KW-0238">DNA-binding</keyword>
<evidence type="ECO:0000313" key="8">
    <source>
        <dbReference type="Proteomes" id="UP000095495"/>
    </source>
</evidence>
<keyword evidence="3 6" id="KW-0815">Transposition</keyword>
<dbReference type="GO" id="GO:0006313">
    <property type="term" value="P:DNA transposition"/>
    <property type="evidence" value="ECO:0007669"/>
    <property type="project" value="UniProtKB-UniRule"/>
</dbReference>
<comment type="function">
    <text evidence="1 6">Required for the transposition of the insertion element.</text>
</comment>
<dbReference type="EMBL" id="CYXV01000027">
    <property type="protein sequence ID" value="CUN20844.1"/>
    <property type="molecule type" value="Genomic_DNA"/>
</dbReference>
<dbReference type="PANTHER" id="PTHR33217:SF8">
    <property type="entry name" value="MUTATOR FAMILY TRANSPOSASE"/>
    <property type="match status" value="1"/>
</dbReference>
<dbReference type="PROSITE" id="PS01007">
    <property type="entry name" value="TRANSPOSASE_MUTATOR"/>
    <property type="match status" value="1"/>
</dbReference>
<dbReference type="Proteomes" id="UP000095495">
    <property type="component" value="Unassembled WGS sequence"/>
</dbReference>
<comment type="similarity">
    <text evidence="2 6">Belongs to the transposase mutator family.</text>
</comment>
<dbReference type="GO" id="GO:0004803">
    <property type="term" value="F:transposase activity"/>
    <property type="evidence" value="ECO:0007669"/>
    <property type="project" value="UniProtKB-UniRule"/>
</dbReference>
<dbReference type="NCBIfam" id="NF033543">
    <property type="entry name" value="transpos_IS256"/>
    <property type="match status" value="1"/>
</dbReference>
<evidence type="ECO:0000313" key="7">
    <source>
        <dbReference type="EMBL" id="CUN20844.1"/>
    </source>
</evidence>
<organism evidence="7 8">
    <name type="scientific">Roseburia faecis</name>
    <dbReference type="NCBI Taxonomy" id="301302"/>
    <lineage>
        <taxon>Bacteria</taxon>
        <taxon>Bacillati</taxon>
        <taxon>Bacillota</taxon>
        <taxon>Clostridia</taxon>
        <taxon>Lachnospirales</taxon>
        <taxon>Lachnospiraceae</taxon>
        <taxon>Roseburia</taxon>
    </lineage>
</organism>
<keyword evidence="6" id="KW-0814">Transposable element</keyword>